<comment type="similarity">
    <text evidence="1">Belongs to the NADH dehydrogenase family.</text>
</comment>
<evidence type="ECO:0000256" key="4">
    <source>
        <dbReference type="ARBA" id="ARBA00022827"/>
    </source>
</evidence>
<sequence length="472" mass="50946">MSADDLSRSTAHRVVIVGGGFAGLFAARALRRGDISVTLVDSAQHHLFQPLLYQVATGILSEGQIASPLRDVLKRHTNVECVLAEVVDVNPAGREVVALRPGGERMTLPYDDLIVAAGVQQSYYGHDEFAQWAPGMKTIADALDIRRRVFGAFELAETASDPDEQRRWLTFAVVGAGPTGVELAGQIRELAARTLRSEFRRIRPEDARVLLFDGGTAPLASFGRSLSGKAAAALQEMGVELHLGSIVSNVDARGIDVRDKANGTTARYEAGTVIWAAGVEAPPLATALAAATDAQQDRAGRIQVEPDLTIPGHPDISVVGDMMSRDELPGVAEVAMQAGLYAGRRVKHKVENPGAREVGRFRYHDLGSAAYLSRGNAVVSAGPLRFAGLPGWLAWLFIHLAFLTGYRNRLSAVITWASSFIRDQRHERTYTTQQIDQLRDVYQAQSGQDRPAAGPAPRPAPSNTPERPARSQ</sequence>
<dbReference type="RefSeq" id="WP_344724629.1">
    <property type="nucleotide sequence ID" value="NZ_BAAAUS010000027.1"/>
</dbReference>
<keyword evidence="11" id="KW-1185">Reference proteome</keyword>
<dbReference type="PRINTS" id="PR00368">
    <property type="entry name" value="FADPNR"/>
</dbReference>
<evidence type="ECO:0000259" key="9">
    <source>
        <dbReference type="Pfam" id="PF07992"/>
    </source>
</evidence>
<dbReference type="Proteomes" id="UP001597114">
    <property type="component" value="Unassembled WGS sequence"/>
</dbReference>
<dbReference type="PRINTS" id="PR00411">
    <property type="entry name" value="PNDRDTASEI"/>
</dbReference>
<dbReference type="Gene3D" id="3.50.50.100">
    <property type="match status" value="1"/>
</dbReference>
<evidence type="ECO:0000256" key="8">
    <source>
        <dbReference type="SAM" id="MobiDB-lite"/>
    </source>
</evidence>
<evidence type="ECO:0000256" key="3">
    <source>
        <dbReference type="ARBA" id="ARBA00022630"/>
    </source>
</evidence>
<dbReference type="EMBL" id="JBHUCO010000001">
    <property type="protein sequence ID" value="MFD1515882.1"/>
    <property type="molecule type" value="Genomic_DNA"/>
</dbReference>
<keyword evidence="4" id="KW-0274">FAD</keyword>
<dbReference type="PANTHER" id="PTHR43706">
    <property type="entry name" value="NADH DEHYDROGENASE"/>
    <property type="match status" value="1"/>
</dbReference>
<evidence type="ECO:0000313" key="10">
    <source>
        <dbReference type="EMBL" id="MFD1515882.1"/>
    </source>
</evidence>
<accession>A0ABW4ENA6</accession>
<evidence type="ECO:0000256" key="1">
    <source>
        <dbReference type="ARBA" id="ARBA00005272"/>
    </source>
</evidence>
<evidence type="ECO:0000313" key="11">
    <source>
        <dbReference type="Proteomes" id="UP001597114"/>
    </source>
</evidence>
<proteinExistence type="inferred from homology"/>
<evidence type="ECO:0000256" key="6">
    <source>
        <dbReference type="ARBA" id="ARBA00023027"/>
    </source>
</evidence>
<evidence type="ECO:0000256" key="5">
    <source>
        <dbReference type="ARBA" id="ARBA00023002"/>
    </source>
</evidence>
<dbReference type="InterPro" id="IPR045024">
    <property type="entry name" value="NDH-2"/>
</dbReference>
<gene>
    <name evidence="10" type="ORF">ACFSJD_00190</name>
</gene>
<keyword evidence="5" id="KW-0560">Oxidoreductase</keyword>
<evidence type="ECO:0000256" key="2">
    <source>
        <dbReference type="ARBA" id="ARBA00012637"/>
    </source>
</evidence>
<dbReference type="Pfam" id="PF07992">
    <property type="entry name" value="Pyr_redox_2"/>
    <property type="match status" value="1"/>
</dbReference>
<dbReference type="PANTHER" id="PTHR43706:SF47">
    <property type="entry name" value="EXTERNAL NADH-UBIQUINONE OXIDOREDUCTASE 1, MITOCHONDRIAL-RELATED"/>
    <property type="match status" value="1"/>
</dbReference>
<feature type="domain" description="FAD/NAD(P)-binding" evidence="9">
    <location>
        <begin position="13"/>
        <end position="339"/>
    </location>
</feature>
<evidence type="ECO:0000256" key="7">
    <source>
        <dbReference type="ARBA" id="ARBA00047599"/>
    </source>
</evidence>
<feature type="region of interest" description="Disordered" evidence="8">
    <location>
        <begin position="432"/>
        <end position="472"/>
    </location>
</feature>
<dbReference type="SUPFAM" id="SSF51905">
    <property type="entry name" value="FAD/NAD(P)-binding domain"/>
    <property type="match status" value="1"/>
</dbReference>
<protein>
    <recommendedName>
        <fullName evidence="2">NADH:ubiquinone reductase (non-electrogenic)</fullName>
        <ecNumber evidence="2">1.6.5.9</ecNumber>
    </recommendedName>
</protein>
<reference evidence="11" key="1">
    <citation type="journal article" date="2019" name="Int. J. Syst. Evol. Microbiol.">
        <title>The Global Catalogue of Microorganisms (GCM) 10K type strain sequencing project: providing services to taxonomists for standard genome sequencing and annotation.</title>
        <authorList>
            <consortium name="The Broad Institute Genomics Platform"/>
            <consortium name="The Broad Institute Genome Sequencing Center for Infectious Disease"/>
            <person name="Wu L."/>
            <person name="Ma J."/>
        </authorList>
    </citation>
    <scope>NUCLEOTIDE SEQUENCE [LARGE SCALE GENOMIC DNA]</scope>
    <source>
        <strain evidence="11">CCM 7043</strain>
    </source>
</reference>
<keyword evidence="3" id="KW-0285">Flavoprotein</keyword>
<keyword evidence="6" id="KW-0520">NAD</keyword>
<name>A0ABW4ENA6_9PSEU</name>
<comment type="caution">
    <text evidence="10">The sequence shown here is derived from an EMBL/GenBank/DDBJ whole genome shotgun (WGS) entry which is preliminary data.</text>
</comment>
<dbReference type="EC" id="1.6.5.9" evidence="2"/>
<comment type="catalytic activity">
    <reaction evidence="7">
        <text>a quinone + NADH + H(+) = a quinol + NAD(+)</text>
        <dbReference type="Rhea" id="RHEA:46160"/>
        <dbReference type="ChEBI" id="CHEBI:15378"/>
        <dbReference type="ChEBI" id="CHEBI:24646"/>
        <dbReference type="ChEBI" id="CHEBI:57540"/>
        <dbReference type="ChEBI" id="CHEBI:57945"/>
        <dbReference type="ChEBI" id="CHEBI:132124"/>
        <dbReference type="EC" id="1.6.5.9"/>
    </reaction>
</comment>
<dbReference type="InterPro" id="IPR023753">
    <property type="entry name" value="FAD/NAD-binding_dom"/>
</dbReference>
<dbReference type="InterPro" id="IPR036188">
    <property type="entry name" value="FAD/NAD-bd_sf"/>
</dbReference>
<organism evidence="10 11">
    <name type="scientific">Pseudonocardia yunnanensis</name>
    <dbReference type="NCBI Taxonomy" id="58107"/>
    <lineage>
        <taxon>Bacteria</taxon>
        <taxon>Bacillati</taxon>
        <taxon>Actinomycetota</taxon>
        <taxon>Actinomycetes</taxon>
        <taxon>Pseudonocardiales</taxon>
        <taxon>Pseudonocardiaceae</taxon>
        <taxon>Pseudonocardia</taxon>
    </lineage>
</organism>